<dbReference type="EMBL" id="BMIB01000003">
    <property type="protein sequence ID" value="GGH72442.1"/>
    <property type="molecule type" value="Genomic_DNA"/>
</dbReference>
<proteinExistence type="predicted"/>
<dbReference type="InterPro" id="IPR052523">
    <property type="entry name" value="Trichothecene_AcTrans"/>
</dbReference>
<dbReference type="InterPro" id="IPR000182">
    <property type="entry name" value="GNAT_dom"/>
</dbReference>
<dbReference type="Gene3D" id="3.40.630.30">
    <property type="match status" value="1"/>
</dbReference>
<comment type="caution">
    <text evidence="2">The sequence shown here is derived from an EMBL/GenBank/DDBJ whole genome shotgun (WGS) entry which is preliminary data.</text>
</comment>
<gene>
    <name evidence="2" type="ORF">GCM10011379_32870</name>
</gene>
<sequence length="201" mass="23398">MIKAEKADEPWVIDLLCASFDQNPGVNEVVNPSPNRLKNIRRLITYAVKQCNRYGQIWLSDDKCGCVLILYPFLKKPSLLNVWADVRLAITAIGLKRVKRVLKRERLIREKQVKGEVGYVWFIGVHPSAQGKGTGGQLLKEVTEHIHRQQLFIILETNSNTLQWYAHRNFIKYDELQLSYQLHFMVYVHPVAHSGHHHLHW</sequence>
<dbReference type="SUPFAM" id="SSF55729">
    <property type="entry name" value="Acyl-CoA N-acyltransferases (Nat)"/>
    <property type="match status" value="1"/>
</dbReference>
<dbReference type="AlphaFoldDB" id="A0A917IZW3"/>
<accession>A0A917IZW3</accession>
<reference evidence="2" key="2">
    <citation type="submission" date="2020-09" db="EMBL/GenBank/DDBJ databases">
        <authorList>
            <person name="Sun Q."/>
            <person name="Zhou Y."/>
        </authorList>
    </citation>
    <scope>NUCLEOTIDE SEQUENCE</scope>
    <source>
        <strain evidence="2">CGMCC 1.15290</strain>
    </source>
</reference>
<dbReference type="PANTHER" id="PTHR42791:SF1">
    <property type="entry name" value="N-ACETYLTRANSFERASE DOMAIN-CONTAINING PROTEIN"/>
    <property type="match status" value="1"/>
</dbReference>
<evidence type="ECO:0000313" key="3">
    <source>
        <dbReference type="Proteomes" id="UP000627292"/>
    </source>
</evidence>
<dbReference type="PANTHER" id="PTHR42791">
    <property type="entry name" value="GNAT FAMILY ACETYLTRANSFERASE"/>
    <property type="match status" value="1"/>
</dbReference>
<dbReference type="GO" id="GO:0016747">
    <property type="term" value="F:acyltransferase activity, transferring groups other than amino-acyl groups"/>
    <property type="evidence" value="ECO:0007669"/>
    <property type="project" value="InterPro"/>
</dbReference>
<name>A0A917IZW3_9BACT</name>
<reference evidence="2" key="1">
    <citation type="journal article" date="2014" name="Int. J. Syst. Evol. Microbiol.">
        <title>Complete genome sequence of Corynebacterium casei LMG S-19264T (=DSM 44701T), isolated from a smear-ripened cheese.</title>
        <authorList>
            <consortium name="US DOE Joint Genome Institute (JGI-PGF)"/>
            <person name="Walter F."/>
            <person name="Albersmeier A."/>
            <person name="Kalinowski J."/>
            <person name="Ruckert C."/>
        </authorList>
    </citation>
    <scope>NUCLEOTIDE SEQUENCE</scope>
    <source>
        <strain evidence="2">CGMCC 1.15290</strain>
    </source>
</reference>
<keyword evidence="3" id="KW-1185">Reference proteome</keyword>
<feature type="domain" description="N-acetyltransferase" evidence="1">
    <location>
        <begin position="117"/>
        <end position="171"/>
    </location>
</feature>
<dbReference type="RefSeq" id="WP_188954189.1">
    <property type="nucleotide sequence ID" value="NZ_BMIB01000003.1"/>
</dbReference>
<dbReference type="Pfam" id="PF13508">
    <property type="entry name" value="Acetyltransf_7"/>
    <property type="match status" value="1"/>
</dbReference>
<evidence type="ECO:0000259" key="1">
    <source>
        <dbReference type="Pfam" id="PF13508"/>
    </source>
</evidence>
<protein>
    <recommendedName>
        <fullName evidence="1">N-acetyltransferase domain-containing protein</fullName>
    </recommendedName>
</protein>
<dbReference type="InterPro" id="IPR016181">
    <property type="entry name" value="Acyl_CoA_acyltransferase"/>
</dbReference>
<evidence type="ECO:0000313" key="2">
    <source>
        <dbReference type="EMBL" id="GGH72442.1"/>
    </source>
</evidence>
<organism evidence="2 3">
    <name type="scientific">Filimonas zeae</name>
    <dbReference type="NCBI Taxonomy" id="1737353"/>
    <lineage>
        <taxon>Bacteria</taxon>
        <taxon>Pseudomonadati</taxon>
        <taxon>Bacteroidota</taxon>
        <taxon>Chitinophagia</taxon>
        <taxon>Chitinophagales</taxon>
        <taxon>Chitinophagaceae</taxon>
        <taxon>Filimonas</taxon>
    </lineage>
</organism>
<dbReference type="Proteomes" id="UP000627292">
    <property type="component" value="Unassembled WGS sequence"/>
</dbReference>
<dbReference type="CDD" id="cd04301">
    <property type="entry name" value="NAT_SF"/>
    <property type="match status" value="1"/>
</dbReference>